<evidence type="ECO:0000313" key="2">
    <source>
        <dbReference type="EMBL" id="GAA0167628.1"/>
    </source>
</evidence>
<feature type="compositionally biased region" description="Basic residues" evidence="1">
    <location>
        <begin position="1"/>
        <end position="11"/>
    </location>
</feature>
<organism evidence="2 3">
    <name type="scientific">Lithospermum erythrorhizon</name>
    <name type="common">Purple gromwell</name>
    <name type="synonym">Lithospermum officinale var. erythrorhizon</name>
    <dbReference type="NCBI Taxonomy" id="34254"/>
    <lineage>
        <taxon>Eukaryota</taxon>
        <taxon>Viridiplantae</taxon>
        <taxon>Streptophyta</taxon>
        <taxon>Embryophyta</taxon>
        <taxon>Tracheophyta</taxon>
        <taxon>Spermatophyta</taxon>
        <taxon>Magnoliopsida</taxon>
        <taxon>eudicotyledons</taxon>
        <taxon>Gunneridae</taxon>
        <taxon>Pentapetalae</taxon>
        <taxon>asterids</taxon>
        <taxon>lamiids</taxon>
        <taxon>Boraginales</taxon>
        <taxon>Boraginaceae</taxon>
        <taxon>Boraginoideae</taxon>
        <taxon>Lithospermeae</taxon>
        <taxon>Lithospermum</taxon>
    </lineage>
</organism>
<dbReference type="AlphaFoldDB" id="A0AAV3QYE8"/>
<evidence type="ECO:0008006" key="4">
    <source>
        <dbReference type="Google" id="ProtNLM"/>
    </source>
</evidence>
<proteinExistence type="predicted"/>
<name>A0AAV3QYE8_LITER</name>
<evidence type="ECO:0000256" key="1">
    <source>
        <dbReference type="SAM" id="MobiDB-lite"/>
    </source>
</evidence>
<keyword evidence="3" id="KW-1185">Reference proteome</keyword>
<gene>
    <name evidence="2" type="ORF">LIER_22514</name>
</gene>
<comment type="caution">
    <text evidence="2">The sequence shown here is derived from an EMBL/GenBank/DDBJ whole genome shotgun (WGS) entry which is preliminary data.</text>
</comment>
<evidence type="ECO:0000313" key="3">
    <source>
        <dbReference type="Proteomes" id="UP001454036"/>
    </source>
</evidence>
<dbReference type="EMBL" id="BAABME010006163">
    <property type="protein sequence ID" value="GAA0167628.1"/>
    <property type="molecule type" value="Genomic_DNA"/>
</dbReference>
<reference evidence="2 3" key="1">
    <citation type="submission" date="2024-01" db="EMBL/GenBank/DDBJ databases">
        <title>The complete chloroplast genome sequence of Lithospermum erythrorhizon: insights into the phylogenetic relationship among Boraginaceae species and the maternal lineages of purple gromwells.</title>
        <authorList>
            <person name="Okada T."/>
            <person name="Watanabe K."/>
        </authorList>
    </citation>
    <scope>NUCLEOTIDE SEQUENCE [LARGE SCALE GENOMIC DNA]</scope>
</reference>
<feature type="region of interest" description="Disordered" evidence="1">
    <location>
        <begin position="1"/>
        <end position="31"/>
    </location>
</feature>
<protein>
    <recommendedName>
        <fullName evidence="4">Gag protein</fullName>
    </recommendedName>
</protein>
<sequence>MGMCRQRHRLFGRGQRDKGQFTGKPYKGTFPQRGMVRYNQQASPYKPLDNTPLRVSVAEVFTQVRDKRILPIPARMKGKPGKRDQNLYCEYHQEQGHDTNDCRILRMEIEN</sequence>
<dbReference type="Proteomes" id="UP001454036">
    <property type="component" value="Unassembled WGS sequence"/>
</dbReference>
<accession>A0AAV3QYE8</accession>